<dbReference type="EMBL" id="FOZM01000005">
    <property type="protein sequence ID" value="SFS22315.1"/>
    <property type="molecule type" value="Genomic_DNA"/>
</dbReference>
<organism evidence="1 2">
    <name type="scientific">Yoonia litorea</name>
    <dbReference type="NCBI Taxonomy" id="1123755"/>
    <lineage>
        <taxon>Bacteria</taxon>
        <taxon>Pseudomonadati</taxon>
        <taxon>Pseudomonadota</taxon>
        <taxon>Alphaproteobacteria</taxon>
        <taxon>Rhodobacterales</taxon>
        <taxon>Paracoccaceae</taxon>
        <taxon>Yoonia</taxon>
    </lineage>
</organism>
<dbReference type="STRING" id="1123755.SAMN05444714_3237"/>
<keyword evidence="2" id="KW-1185">Reference proteome</keyword>
<dbReference type="AlphaFoldDB" id="A0A1I6N2V6"/>
<evidence type="ECO:0000313" key="1">
    <source>
        <dbReference type="EMBL" id="SFS22315.1"/>
    </source>
</evidence>
<reference evidence="1 2" key="1">
    <citation type="submission" date="2016-10" db="EMBL/GenBank/DDBJ databases">
        <authorList>
            <person name="de Groot N.N."/>
        </authorList>
    </citation>
    <scope>NUCLEOTIDE SEQUENCE [LARGE SCALE GENOMIC DNA]</scope>
    <source>
        <strain evidence="1 2">DSM 29433</strain>
    </source>
</reference>
<accession>A0A1I6N2V6</accession>
<name>A0A1I6N2V6_9RHOB</name>
<dbReference type="Proteomes" id="UP000198926">
    <property type="component" value="Unassembled WGS sequence"/>
</dbReference>
<gene>
    <name evidence="1" type="ORF">SAMN05444714_3237</name>
</gene>
<evidence type="ECO:0000313" key="2">
    <source>
        <dbReference type="Proteomes" id="UP000198926"/>
    </source>
</evidence>
<sequence length="60" mass="6824">MVDVTIFLPSCHLISKMTDFVSPNIVIPCPVFLFFPATGGKMQNPDFRFCSFFIFPLFTT</sequence>
<protein>
    <submittedName>
        <fullName evidence="1">Uncharacterized protein</fullName>
    </submittedName>
</protein>
<proteinExistence type="predicted"/>